<keyword evidence="3" id="KW-1185">Reference proteome</keyword>
<sequence>MKRILFLLVVTLITSCSSLKYSATKNPDNYKNIKAGNKYTFHQSDGSKIPMTISSISKDSIIGTRKKERISISKNNITEIRKDKTAIAVVATAGGIAAATVIVIGIKNATDDIEDVATAFGTGLN</sequence>
<accession>A0A1N6HQR1</accession>
<evidence type="ECO:0000313" key="2">
    <source>
        <dbReference type="EMBL" id="SIO22091.1"/>
    </source>
</evidence>
<dbReference type="AlphaFoldDB" id="A0A1N6HQR1"/>
<dbReference type="RefSeq" id="WP_074230860.1">
    <property type="nucleotide sequence ID" value="NZ_FSRQ01000002.1"/>
</dbReference>
<reference evidence="3" key="1">
    <citation type="submission" date="2016-12" db="EMBL/GenBank/DDBJ databases">
        <authorList>
            <person name="Varghese N."/>
            <person name="Submissions S."/>
        </authorList>
    </citation>
    <scope>NUCLEOTIDE SEQUENCE [LARGE SCALE GENOMIC DNA]</scope>
    <source>
        <strain evidence="3">DSM 16779</strain>
    </source>
</reference>
<dbReference type="EMBL" id="FSRQ01000002">
    <property type="protein sequence ID" value="SIO22091.1"/>
    <property type="molecule type" value="Genomic_DNA"/>
</dbReference>
<evidence type="ECO:0000256" key="1">
    <source>
        <dbReference type="SAM" id="SignalP"/>
    </source>
</evidence>
<dbReference type="STRING" id="59733.SAMN05421769_2754"/>
<keyword evidence="1" id="KW-0732">Signal</keyword>
<protein>
    <recommendedName>
        <fullName evidence="4">Lipoprotein</fullName>
    </recommendedName>
</protein>
<name>A0A1N6HQR1_9FLAO</name>
<feature type="signal peptide" evidence="1">
    <location>
        <begin position="1"/>
        <end position="22"/>
    </location>
</feature>
<dbReference type="OrthoDB" id="1275009at2"/>
<organism evidence="2 3">
    <name type="scientific">Chryseobacterium scophthalmum</name>
    <dbReference type="NCBI Taxonomy" id="59733"/>
    <lineage>
        <taxon>Bacteria</taxon>
        <taxon>Pseudomonadati</taxon>
        <taxon>Bacteroidota</taxon>
        <taxon>Flavobacteriia</taxon>
        <taxon>Flavobacteriales</taxon>
        <taxon>Weeksellaceae</taxon>
        <taxon>Chryseobacterium group</taxon>
        <taxon>Chryseobacterium</taxon>
    </lineage>
</organism>
<gene>
    <name evidence="2" type="ORF">SAMN05421769_2754</name>
</gene>
<evidence type="ECO:0000313" key="3">
    <source>
        <dbReference type="Proteomes" id="UP000184782"/>
    </source>
</evidence>
<feature type="chain" id="PRO_5012184560" description="Lipoprotein" evidence="1">
    <location>
        <begin position="23"/>
        <end position="125"/>
    </location>
</feature>
<evidence type="ECO:0008006" key="4">
    <source>
        <dbReference type="Google" id="ProtNLM"/>
    </source>
</evidence>
<dbReference type="Proteomes" id="UP000184782">
    <property type="component" value="Unassembled WGS sequence"/>
</dbReference>
<dbReference type="PROSITE" id="PS51257">
    <property type="entry name" value="PROKAR_LIPOPROTEIN"/>
    <property type="match status" value="1"/>
</dbReference>
<proteinExistence type="predicted"/>